<dbReference type="GO" id="GO:0071972">
    <property type="term" value="F:peptidoglycan L,D-transpeptidase activity"/>
    <property type="evidence" value="ECO:0007669"/>
    <property type="project" value="TreeGrafter"/>
</dbReference>
<dbReference type="STRING" id="447595.SAMN05660826_01106"/>
<dbReference type="Pfam" id="PF00905">
    <property type="entry name" value="Transpeptidase"/>
    <property type="match status" value="1"/>
</dbReference>
<dbReference type="GO" id="GO:0008658">
    <property type="term" value="F:penicillin binding"/>
    <property type="evidence" value="ECO:0007669"/>
    <property type="project" value="InterPro"/>
</dbReference>
<dbReference type="InterPro" id="IPR050515">
    <property type="entry name" value="Beta-lactam/transpept"/>
</dbReference>
<evidence type="ECO:0000313" key="5">
    <source>
        <dbReference type="Proteomes" id="UP000184375"/>
    </source>
</evidence>
<keyword evidence="1" id="KW-0812">Transmembrane</keyword>
<dbReference type="GO" id="GO:0005886">
    <property type="term" value="C:plasma membrane"/>
    <property type="evidence" value="ECO:0007669"/>
    <property type="project" value="TreeGrafter"/>
</dbReference>
<name>A0A1M7J080_9FIRM</name>
<dbReference type="GO" id="GO:0016740">
    <property type="term" value="F:transferase activity"/>
    <property type="evidence" value="ECO:0007669"/>
    <property type="project" value="UniProtKB-KW"/>
</dbReference>
<dbReference type="Gene3D" id="3.40.710.10">
    <property type="entry name" value="DD-peptidase/beta-lactamase superfamily"/>
    <property type="match status" value="1"/>
</dbReference>
<keyword evidence="5" id="KW-1185">Reference proteome</keyword>
<dbReference type="AlphaFoldDB" id="A0A1M7J080"/>
<dbReference type="SUPFAM" id="SSF56601">
    <property type="entry name" value="beta-lactamase/transpeptidase-like"/>
    <property type="match status" value="1"/>
</dbReference>
<dbReference type="PANTHER" id="PTHR30627">
    <property type="entry name" value="PEPTIDOGLYCAN D,D-TRANSPEPTIDASE"/>
    <property type="match status" value="1"/>
</dbReference>
<evidence type="ECO:0000259" key="3">
    <source>
        <dbReference type="Pfam" id="PF21922"/>
    </source>
</evidence>
<gene>
    <name evidence="4" type="ORF">SAMN05660826_01106</name>
</gene>
<feature type="transmembrane region" description="Helical" evidence="1">
    <location>
        <begin position="12"/>
        <end position="31"/>
    </location>
</feature>
<dbReference type="InterPro" id="IPR012338">
    <property type="entry name" value="Beta-lactam/transpept-like"/>
</dbReference>
<dbReference type="InterPro" id="IPR054120">
    <property type="entry name" value="PBPA_dimer"/>
</dbReference>
<sequence length="471" mass="51721">MTRLKRNVRLVFIMFCGLFLSLLGYLTYFQVYERQKLIESSYNRRLWEQEESIIRGTIYDSKGRVLAKTVEESGRKKRVYQGGEAFGPVIGYSTRKLGRAGLEQTLNGELLGVSQQDPMMVLRQKVLGVSKGNDVYLTIDSELQNKAYQLFRGRRGALVALEPNTGAVLALVSSPGYDPNFIEQKWESLYKNESSPLLNRAVQGLYPPGSTFKIVTLAAALESIQDLEFKTYKTPGYVEVNGRVIRDYEGFRPGDYDIKRAFSLSSNSVFVKVGLEVGKERLFEKAVDFGFNEGVSFELPVATSRFPRFSLVGDDVELGEASIGQGKILATPFQMAMVASAVASGGRIMKPYIVKEVVTPLGGVKNISTPSVLKEAIDAITANKIKEYMVDVVENGTGQQARIKGVKVAGKTGSAENPHGRPHAWFVGFAPADSPKIAVAVIVENAGSGGANAAPIAREVMWQYLKGLQQD</sequence>
<dbReference type="InterPro" id="IPR001460">
    <property type="entry name" value="PCN-bd_Tpept"/>
</dbReference>
<dbReference type="RefSeq" id="WP_073255865.1">
    <property type="nucleotide sequence ID" value="NZ_FRCR01000005.1"/>
</dbReference>
<dbReference type="PANTHER" id="PTHR30627:SF24">
    <property type="entry name" value="PENICILLIN-BINDING PROTEIN 4B"/>
    <property type="match status" value="1"/>
</dbReference>
<dbReference type="EMBL" id="FRCR01000005">
    <property type="protein sequence ID" value="SHM46313.1"/>
    <property type="molecule type" value="Genomic_DNA"/>
</dbReference>
<evidence type="ECO:0000259" key="2">
    <source>
        <dbReference type="Pfam" id="PF00905"/>
    </source>
</evidence>
<feature type="domain" description="Penicillin-binding protein transpeptidase" evidence="2">
    <location>
        <begin position="156"/>
        <end position="461"/>
    </location>
</feature>
<dbReference type="Gene3D" id="3.90.1310.10">
    <property type="entry name" value="Penicillin-binding protein 2a (Domain 2)"/>
    <property type="match status" value="1"/>
</dbReference>
<accession>A0A1M7J080</accession>
<dbReference type="Proteomes" id="UP000184375">
    <property type="component" value="Unassembled WGS sequence"/>
</dbReference>
<dbReference type="OrthoDB" id="9804124at2"/>
<proteinExistence type="predicted"/>
<evidence type="ECO:0000256" key="1">
    <source>
        <dbReference type="SAM" id="Phobius"/>
    </source>
</evidence>
<keyword evidence="1" id="KW-1133">Transmembrane helix</keyword>
<evidence type="ECO:0000313" key="4">
    <source>
        <dbReference type="EMBL" id="SHM46313.1"/>
    </source>
</evidence>
<organism evidence="4 5">
    <name type="scientific">Caldanaerovirga acetigignens</name>
    <dbReference type="NCBI Taxonomy" id="447595"/>
    <lineage>
        <taxon>Bacteria</taxon>
        <taxon>Bacillati</taxon>
        <taxon>Bacillota</taxon>
        <taxon>Clostridia</taxon>
        <taxon>Thermosediminibacterales</taxon>
        <taxon>Thermosediminibacteraceae</taxon>
        <taxon>Caldanaerovirga</taxon>
    </lineage>
</organism>
<reference evidence="5" key="1">
    <citation type="submission" date="2016-11" db="EMBL/GenBank/DDBJ databases">
        <authorList>
            <person name="Varghese N."/>
            <person name="Submissions S."/>
        </authorList>
    </citation>
    <scope>NUCLEOTIDE SEQUENCE [LARGE SCALE GENOMIC DNA]</scope>
    <source>
        <strain evidence="5">DSM 18802</strain>
    </source>
</reference>
<protein>
    <submittedName>
        <fullName evidence="4">Peptidoglycan glycosyltransferase</fullName>
    </submittedName>
</protein>
<feature type="domain" description="Penicillin binding protein A dimerisation" evidence="3">
    <location>
        <begin position="55"/>
        <end position="126"/>
    </location>
</feature>
<dbReference type="GO" id="GO:0071555">
    <property type="term" value="P:cell wall organization"/>
    <property type="evidence" value="ECO:0007669"/>
    <property type="project" value="TreeGrafter"/>
</dbReference>
<dbReference type="Pfam" id="PF21922">
    <property type="entry name" value="PBP_dimer_2"/>
    <property type="match status" value="1"/>
</dbReference>
<keyword evidence="1" id="KW-0472">Membrane</keyword>
<keyword evidence="4" id="KW-0808">Transferase</keyword>